<proteinExistence type="predicted"/>
<dbReference type="SUPFAM" id="SSF46785">
    <property type="entry name" value="Winged helix' DNA-binding domain"/>
    <property type="match status" value="1"/>
</dbReference>
<feature type="domain" description="HTH crp-type" evidence="5">
    <location>
        <begin position="146"/>
        <end position="212"/>
    </location>
</feature>
<evidence type="ECO:0000256" key="3">
    <source>
        <dbReference type="ARBA" id="ARBA00023163"/>
    </source>
</evidence>
<dbReference type="STRING" id="413434.SAMN04488132_102445"/>
<dbReference type="SUPFAM" id="SSF51206">
    <property type="entry name" value="cAMP-binding domain-like"/>
    <property type="match status" value="1"/>
</dbReference>
<dbReference type="CDD" id="cd00038">
    <property type="entry name" value="CAP_ED"/>
    <property type="match status" value="1"/>
</dbReference>
<dbReference type="SMART" id="SM00419">
    <property type="entry name" value="HTH_CRP"/>
    <property type="match status" value="1"/>
</dbReference>
<evidence type="ECO:0000256" key="1">
    <source>
        <dbReference type="ARBA" id="ARBA00023015"/>
    </source>
</evidence>
<feature type="domain" description="Cyclic nucleotide-binding" evidence="4">
    <location>
        <begin position="10"/>
        <end position="115"/>
    </location>
</feature>
<dbReference type="GO" id="GO:0005829">
    <property type="term" value="C:cytosol"/>
    <property type="evidence" value="ECO:0007669"/>
    <property type="project" value="TreeGrafter"/>
</dbReference>
<evidence type="ECO:0000313" key="7">
    <source>
        <dbReference type="Proteomes" id="UP000190888"/>
    </source>
</evidence>
<dbReference type="InterPro" id="IPR000595">
    <property type="entry name" value="cNMP-bd_dom"/>
</dbReference>
<dbReference type="OrthoDB" id="9776746at2"/>
<evidence type="ECO:0000259" key="4">
    <source>
        <dbReference type="PROSITE" id="PS50042"/>
    </source>
</evidence>
<dbReference type="PANTHER" id="PTHR24567">
    <property type="entry name" value="CRP FAMILY TRANSCRIPTIONAL REGULATORY PROTEIN"/>
    <property type="match status" value="1"/>
</dbReference>
<reference evidence="6 7" key="1">
    <citation type="submission" date="2017-02" db="EMBL/GenBank/DDBJ databases">
        <authorList>
            <person name="Peterson S.W."/>
        </authorList>
    </citation>
    <scope>NUCLEOTIDE SEQUENCE [LARGE SCALE GENOMIC DNA]</scope>
    <source>
        <strain evidence="6 7">DSM 22335</strain>
    </source>
</reference>
<sequence>MITTEEILGLFPSFDRPLAETIAQHASLQRFREGTTLIRTGQQIRSILLITAGLVKLSREEEDGGEFFMYYLQPGQACALSLMCTAKDQRSEVTAVATEDTEALAIPVALMDTLMREHRRWYVYVLETYRSRFGELLNTIDQIAFRNMDQRLLFYLKKQQEVSGTARLSLSNTAIAKELNSSREVISRLMKQLAEKGYITQHKGYTEILKLPG</sequence>
<dbReference type="InterPro" id="IPR012318">
    <property type="entry name" value="HTH_CRP"/>
</dbReference>
<dbReference type="PROSITE" id="PS51063">
    <property type="entry name" value="HTH_CRP_2"/>
    <property type="match status" value="1"/>
</dbReference>
<keyword evidence="2" id="KW-0238">DNA-binding</keyword>
<dbReference type="InterPro" id="IPR018490">
    <property type="entry name" value="cNMP-bd_dom_sf"/>
</dbReference>
<dbReference type="PANTHER" id="PTHR24567:SF26">
    <property type="entry name" value="REGULATORY PROTEIN YEIL"/>
    <property type="match status" value="1"/>
</dbReference>
<evidence type="ECO:0000313" key="6">
    <source>
        <dbReference type="EMBL" id="SJZ52715.1"/>
    </source>
</evidence>
<dbReference type="RefSeq" id="WP_078830389.1">
    <property type="nucleotide sequence ID" value="NZ_FUWH01000002.1"/>
</dbReference>
<keyword evidence="7" id="KW-1185">Reference proteome</keyword>
<dbReference type="GO" id="GO:0003700">
    <property type="term" value="F:DNA-binding transcription factor activity"/>
    <property type="evidence" value="ECO:0007669"/>
    <property type="project" value="TreeGrafter"/>
</dbReference>
<name>A0A1T4LDC4_9BACT</name>
<dbReference type="AlphaFoldDB" id="A0A1T4LDC4"/>
<dbReference type="SMART" id="SM00100">
    <property type="entry name" value="cNMP"/>
    <property type="match status" value="1"/>
</dbReference>
<evidence type="ECO:0000256" key="2">
    <source>
        <dbReference type="ARBA" id="ARBA00023125"/>
    </source>
</evidence>
<dbReference type="EMBL" id="FUWH01000002">
    <property type="protein sequence ID" value="SJZ52715.1"/>
    <property type="molecule type" value="Genomic_DNA"/>
</dbReference>
<dbReference type="InterPro" id="IPR050397">
    <property type="entry name" value="Env_Response_Regulators"/>
</dbReference>
<protein>
    <submittedName>
        <fullName evidence="6">CRP/FNR family transcriptional regulator, anaerobic regulatory protein</fullName>
    </submittedName>
</protein>
<accession>A0A1T4LDC4</accession>
<dbReference type="Proteomes" id="UP000190888">
    <property type="component" value="Unassembled WGS sequence"/>
</dbReference>
<keyword evidence="1" id="KW-0805">Transcription regulation</keyword>
<dbReference type="InterPro" id="IPR036388">
    <property type="entry name" value="WH-like_DNA-bd_sf"/>
</dbReference>
<dbReference type="PROSITE" id="PS50042">
    <property type="entry name" value="CNMP_BINDING_3"/>
    <property type="match status" value="1"/>
</dbReference>
<dbReference type="Gene3D" id="1.10.10.10">
    <property type="entry name" value="Winged helix-like DNA-binding domain superfamily/Winged helix DNA-binding domain"/>
    <property type="match status" value="1"/>
</dbReference>
<dbReference type="Gene3D" id="2.60.120.10">
    <property type="entry name" value="Jelly Rolls"/>
    <property type="match status" value="1"/>
</dbReference>
<dbReference type="Pfam" id="PF13545">
    <property type="entry name" value="HTH_Crp_2"/>
    <property type="match status" value="1"/>
</dbReference>
<dbReference type="Pfam" id="PF00027">
    <property type="entry name" value="cNMP_binding"/>
    <property type="match status" value="1"/>
</dbReference>
<dbReference type="InterPro" id="IPR014710">
    <property type="entry name" value="RmlC-like_jellyroll"/>
</dbReference>
<gene>
    <name evidence="6" type="ORF">SAMN04488132_102445</name>
</gene>
<evidence type="ECO:0000259" key="5">
    <source>
        <dbReference type="PROSITE" id="PS51063"/>
    </source>
</evidence>
<dbReference type="GO" id="GO:0003677">
    <property type="term" value="F:DNA binding"/>
    <property type="evidence" value="ECO:0007669"/>
    <property type="project" value="UniProtKB-KW"/>
</dbReference>
<organism evidence="6 7">
    <name type="scientific">Sediminibacterium ginsengisoli</name>
    <dbReference type="NCBI Taxonomy" id="413434"/>
    <lineage>
        <taxon>Bacteria</taxon>
        <taxon>Pseudomonadati</taxon>
        <taxon>Bacteroidota</taxon>
        <taxon>Chitinophagia</taxon>
        <taxon>Chitinophagales</taxon>
        <taxon>Chitinophagaceae</taxon>
        <taxon>Sediminibacterium</taxon>
    </lineage>
</organism>
<dbReference type="InterPro" id="IPR036390">
    <property type="entry name" value="WH_DNA-bd_sf"/>
</dbReference>
<keyword evidence="3" id="KW-0804">Transcription</keyword>